<comment type="caution">
    <text evidence="2">The sequence shown here is derived from an EMBL/GenBank/DDBJ whole genome shotgun (WGS) entry which is preliminary data.</text>
</comment>
<gene>
    <name evidence="2" type="ORF">H8S45_12270</name>
</gene>
<feature type="signal peptide" evidence="1">
    <location>
        <begin position="1"/>
        <end position="26"/>
    </location>
</feature>
<reference evidence="2" key="1">
    <citation type="submission" date="2020-08" db="EMBL/GenBank/DDBJ databases">
        <title>Genome public.</title>
        <authorList>
            <person name="Liu C."/>
            <person name="Sun Q."/>
        </authorList>
    </citation>
    <scope>NUCLEOTIDE SEQUENCE</scope>
    <source>
        <strain evidence="2">NSJ-28</strain>
    </source>
</reference>
<dbReference type="AlphaFoldDB" id="A0A923LXR0"/>
<name>A0A923LXR0_9FIRM</name>
<keyword evidence="1" id="KW-0732">Signal</keyword>
<sequence length="141" mass="15656">MKKIKLMKTVVAITLVFSALFCSSGATDLQAQPRWTHIVYITGNLDISSSGIATAYGSGSALSTQVNKCKITVELQQFKNNKWNTLYTWDTTSSSFSVATPTKSYAVYHGYSYQLKITLEVYKNNTLLETGTKMISYGYFA</sequence>
<dbReference type="RefSeq" id="WP_159068170.1">
    <property type="nucleotide sequence ID" value="NZ_JACOPL010000012.1"/>
</dbReference>
<keyword evidence="3" id="KW-1185">Reference proteome</keyword>
<evidence type="ECO:0000313" key="3">
    <source>
        <dbReference type="Proteomes" id="UP000606499"/>
    </source>
</evidence>
<evidence type="ECO:0000256" key="1">
    <source>
        <dbReference type="SAM" id="SignalP"/>
    </source>
</evidence>
<dbReference type="EMBL" id="JACOPL010000012">
    <property type="protein sequence ID" value="MBC5726227.1"/>
    <property type="molecule type" value="Genomic_DNA"/>
</dbReference>
<protein>
    <submittedName>
        <fullName evidence="2">Uncharacterized protein</fullName>
    </submittedName>
</protein>
<proteinExistence type="predicted"/>
<feature type="chain" id="PRO_5039234602" evidence="1">
    <location>
        <begin position="27"/>
        <end position="141"/>
    </location>
</feature>
<accession>A0A923LXR0</accession>
<evidence type="ECO:0000313" key="2">
    <source>
        <dbReference type="EMBL" id="MBC5726227.1"/>
    </source>
</evidence>
<dbReference type="Proteomes" id="UP000606499">
    <property type="component" value="Unassembled WGS sequence"/>
</dbReference>
<organism evidence="2 3">
    <name type="scientific">Agathobaculum faecis</name>
    <dbReference type="NCBI Taxonomy" id="2763013"/>
    <lineage>
        <taxon>Bacteria</taxon>
        <taxon>Bacillati</taxon>
        <taxon>Bacillota</taxon>
        <taxon>Clostridia</taxon>
        <taxon>Eubacteriales</taxon>
        <taxon>Butyricicoccaceae</taxon>
        <taxon>Agathobaculum</taxon>
    </lineage>
</organism>